<dbReference type="PANTHER" id="PTHR13318:SF95">
    <property type="entry name" value="F-BOX PROTEIN YLR352W"/>
    <property type="match status" value="1"/>
</dbReference>
<proteinExistence type="predicted"/>
<evidence type="ECO:0000313" key="5">
    <source>
        <dbReference type="Proteomes" id="UP000027222"/>
    </source>
</evidence>
<dbReference type="AlphaFoldDB" id="A0A067TFY4"/>
<reference evidence="5" key="1">
    <citation type="journal article" date="2014" name="Proc. Natl. Acad. Sci. U.S.A.">
        <title>Extensive sampling of basidiomycete genomes demonstrates inadequacy of the white-rot/brown-rot paradigm for wood decay fungi.</title>
        <authorList>
            <person name="Riley R."/>
            <person name="Salamov A.A."/>
            <person name="Brown D.W."/>
            <person name="Nagy L.G."/>
            <person name="Floudas D."/>
            <person name="Held B.W."/>
            <person name="Levasseur A."/>
            <person name="Lombard V."/>
            <person name="Morin E."/>
            <person name="Otillar R."/>
            <person name="Lindquist E.A."/>
            <person name="Sun H."/>
            <person name="LaButti K.M."/>
            <person name="Schmutz J."/>
            <person name="Jabbour D."/>
            <person name="Luo H."/>
            <person name="Baker S.E."/>
            <person name="Pisabarro A.G."/>
            <person name="Walton J.D."/>
            <person name="Blanchette R.A."/>
            <person name="Henrissat B."/>
            <person name="Martin F."/>
            <person name="Cullen D."/>
            <person name="Hibbett D.S."/>
            <person name="Grigoriev I.V."/>
        </authorList>
    </citation>
    <scope>NUCLEOTIDE SEQUENCE [LARGE SCALE GENOMIC DNA]</scope>
    <source>
        <strain evidence="5">CBS 339.88</strain>
    </source>
</reference>
<name>A0A067TFY4_GALM3</name>
<dbReference type="Pfam" id="PF25372">
    <property type="entry name" value="DUF7885"/>
    <property type="match status" value="1"/>
</dbReference>
<dbReference type="Proteomes" id="UP000027222">
    <property type="component" value="Unassembled WGS sequence"/>
</dbReference>
<feature type="domain" description="DNA repair protein rhp7 treble clef" evidence="2">
    <location>
        <begin position="69"/>
        <end position="105"/>
    </location>
</feature>
<sequence>MKAGDEENDGPSPTKKRKLTKATEAKLKAKEKKKKGKKDDDGNYEDDEEDAYTALSKSLWKNSSSKPPVGSFENCAVCEKQFTVTKYTMAANSGNGFLCHQCAKLGGNDPFKKPAVLKKRKAPADKRNITNFEEKRFPTLVSLCIQLITKHIDDIDALGDIGTLNVEAISKALSKSRSLTPENVHLFYSPANSSLTLFDATNLPSPALETLAYHNTNLVSLRLDFCGRLDDASFMVFSTSLPALERLELLGPFLVRPAAWQEFFKSHPKLEAFLITQSPRFDEACIKSLVKSCPGVKELRLKEIGKMNDTFVNQIKTLKKGLRYLDLSDPTNSCGETAIIGLIRAIGRTLTYLNLSKHDSLTDKFLDKGVLPHTKVLESLVLSHLPELTDHGVSKFFESWTNPALISLDLSRNEVLKSEALESALKHSGSKLEELNINGCMEIGEDSLKMIASDAVEVKKLDVGFCRAVDDFVIQTWLEGVPKRKTRTGGCRQLEEVKVWGCNRVSSSCPRKKGVIILGVESHTVR</sequence>
<dbReference type="InterPro" id="IPR056451">
    <property type="entry name" value="Znf_Tbcl_Rhp7"/>
</dbReference>
<dbReference type="OrthoDB" id="421226at2759"/>
<protein>
    <submittedName>
        <fullName evidence="4">Uncharacterized protein</fullName>
    </submittedName>
</protein>
<dbReference type="EMBL" id="KL142370">
    <property type="protein sequence ID" value="KDR82125.1"/>
    <property type="molecule type" value="Genomic_DNA"/>
</dbReference>
<feature type="domain" description="F-box/LRR-repeat protein 15-like leucin rich repeat" evidence="3">
    <location>
        <begin position="228"/>
        <end position="469"/>
    </location>
</feature>
<dbReference type="InterPro" id="IPR032675">
    <property type="entry name" value="LRR_dom_sf"/>
</dbReference>
<evidence type="ECO:0000259" key="2">
    <source>
        <dbReference type="Pfam" id="PF23550"/>
    </source>
</evidence>
<gene>
    <name evidence="4" type="ORF">GALMADRAFT_58846</name>
</gene>
<dbReference type="STRING" id="685588.A0A067TFY4"/>
<dbReference type="Gene3D" id="3.80.10.10">
    <property type="entry name" value="Ribonuclease Inhibitor"/>
    <property type="match status" value="1"/>
</dbReference>
<dbReference type="InterPro" id="IPR057207">
    <property type="entry name" value="FBXL15_LRR"/>
</dbReference>
<dbReference type="SUPFAM" id="SSF52047">
    <property type="entry name" value="RNI-like"/>
    <property type="match status" value="1"/>
</dbReference>
<evidence type="ECO:0000313" key="4">
    <source>
        <dbReference type="EMBL" id="KDR82125.1"/>
    </source>
</evidence>
<evidence type="ECO:0000259" key="3">
    <source>
        <dbReference type="Pfam" id="PF25372"/>
    </source>
</evidence>
<dbReference type="GO" id="GO:0019005">
    <property type="term" value="C:SCF ubiquitin ligase complex"/>
    <property type="evidence" value="ECO:0007669"/>
    <property type="project" value="TreeGrafter"/>
</dbReference>
<dbReference type="HOGENOM" id="CLU_006598_2_0_1"/>
<evidence type="ECO:0000256" key="1">
    <source>
        <dbReference type="SAM" id="MobiDB-lite"/>
    </source>
</evidence>
<organism evidence="4 5">
    <name type="scientific">Galerina marginata (strain CBS 339.88)</name>
    <dbReference type="NCBI Taxonomy" id="685588"/>
    <lineage>
        <taxon>Eukaryota</taxon>
        <taxon>Fungi</taxon>
        <taxon>Dikarya</taxon>
        <taxon>Basidiomycota</taxon>
        <taxon>Agaricomycotina</taxon>
        <taxon>Agaricomycetes</taxon>
        <taxon>Agaricomycetidae</taxon>
        <taxon>Agaricales</taxon>
        <taxon>Agaricineae</taxon>
        <taxon>Strophariaceae</taxon>
        <taxon>Galerina</taxon>
    </lineage>
</organism>
<feature type="region of interest" description="Disordered" evidence="1">
    <location>
        <begin position="1"/>
        <end position="48"/>
    </location>
</feature>
<dbReference type="GO" id="GO:0031146">
    <property type="term" value="P:SCF-dependent proteasomal ubiquitin-dependent protein catabolic process"/>
    <property type="evidence" value="ECO:0007669"/>
    <property type="project" value="TreeGrafter"/>
</dbReference>
<dbReference type="PANTHER" id="PTHR13318">
    <property type="entry name" value="PARTNER OF PAIRED, ISOFORM B-RELATED"/>
    <property type="match status" value="1"/>
</dbReference>
<dbReference type="Pfam" id="PF23550">
    <property type="entry name" value="zf_Tbcl_Rhp7"/>
    <property type="match status" value="1"/>
</dbReference>
<accession>A0A067TFY4</accession>
<keyword evidence="5" id="KW-1185">Reference proteome</keyword>